<name>A0ABR2K502_9EUKA</name>
<comment type="caution">
    <text evidence="1">The sequence shown here is derived from an EMBL/GenBank/DDBJ whole genome shotgun (WGS) entry which is preliminary data.</text>
</comment>
<protein>
    <submittedName>
        <fullName evidence="1">Uncharacterized protein</fullName>
    </submittedName>
</protein>
<dbReference type="EMBL" id="JAPFFF010000007">
    <property type="protein sequence ID" value="KAK8886180.1"/>
    <property type="molecule type" value="Genomic_DNA"/>
</dbReference>
<organism evidence="1 2">
    <name type="scientific">Tritrichomonas musculus</name>
    <dbReference type="NCBI Taxonomy" id="1915356"/>
    <lineage>
        <taxon>Eukaryota</taxon>
        <taxon>Metamonada</taxon>
        <taxon>Parabasalia</taxon>
        <taxon>Tritrichomonadida</taxon>
        <taxon>Tritrichomonadidae</taxon>
        <taxon>Tritrichomonas</taxon>
    </lineage>
</organism>
<accession>A0ABR2K502</accession>
<evidence type="ECO:0000313" key="1">
    <source>
        <dbReference type="EMBL" id="KAK8886180.1"/>
    </source>
</evidence>
<evidence type="ECO:0000313" key="2">
    <source>
        <dbReference type="Proteomes" id="UP001470230"/>
    </source>
</evidence>
<gene>
    <name evidence="1" type="ORF">M9Y10_041640</name>
</gene>
<proteinExistence type="predicted"/>
<dbReference type="Proteomes" id="UP001470230">
    <property type="component" value="Unassembled WGS sequence"/>
</dbReference>
<keyword evidence="2" id="KW-1185">Reference proteome</keyword>
<sequence length="149" mass="16566">MSNSQQLVRVSLEKNFFWHGVLTINESKVLSFFDVKTKKDVPDSPTMIGLFTSDVPAIPITEDDTIHVTFNVENNIGGNPNRYKVVDASFSGADLARAVSEDKTESHSPIIVKCNSGEWQFSLQGTVYIIRSLAIYVEAAKLKKFVPDL</sequence>
<reference evidence="1 2" key="1">
    <citation type="submission" date="2024-04" db="EMBL/GenBank/DDBJ databases">
        <title>Tritrichomonas musculus Genome.</title>
        <authorList>
            <person name="Alves-Ferreira E."/>
            <person name="Grigg M."/>
            <person name="Lorenzi H."/>
            <person name="Galac M."/>
        </authorList>
    </citation>
    <scope>NUCLEOTIDE SEQUENCE [LARGE SCALE GENOMIC DNA]</scope>
    <source>
        <strain evidence="1 2">EAF2021</strain>
    </source>
</reference>